<dbReference type="GO" id="GO:0016787">
    <property type="term" value="F:hydrolase activity"/>
    <property type="evidence" value="ECO:0007669"/>
    <property type="project" value="UniProtKB-KW"/>
</dbReference>
<comment type="cofactor">
    <cofactor evidence="1">
        <name>Mg(2+)</name>
        <dbReference type="ChEBI" id="CHEBI:18420"/>
    </cofactor>
</comment>
<dbReference type="Proteomes" id="UP000588586">
    <property type="component" value="Unassembled WGS sequence"/>
</dbReference>
<dbReference type="InterPro" id="IPR023214">
    <property type="entry name" value="HAD_sf"/>
</dbReference>
<dbReference type="SUPFAM" id="SSF56784">
    <property type="entry name" value="HAD-like"/>
    <property type="match status" value="1"/>
</dbReference>
<accession>A0A849HG96</accession>
<dbReference type="NCBIfam" id="TIGR01549">
    <property type="entry name" value="HAD-SF-IA-v1"/>
    <property type="match status" value="1"/>
</dbReference>
<dbReference type="InterPro" id="IPR051400">
    <property type="entry name" value="HAD-like_hydrolase"/>
</dbReference>
<dbReference type="EMBL" id="JABEPQ010000001">
    <property type="protein sequence ID" value="NNM45663.1"/>
    <property type="molecule type" value="Genomic_DNA"/>
</dbReference>
<evidence type="ECO:0000313" key="5">
    <source>
        <dbReference type="Proteomes" id="UP000588586"/>
    </source>
</evidence>
<evidence type="ECO:0000256" key="1">
    <source>
        <dbReference type="ARBA" id="ARBA00001946"/>
    </source>
</evidence>
<dbReference type="PRINTS" id="PR00413">
    <property type="entry name" value="HADHALOGNASE"/>
</dbReference>
<dbReference type="Gene3D" id="1.20.120.1600">
    <property type="match status" value="1"/>
</dbReference>
<name>A0A849HG96_9MICO</name>
<reference evidence="4 5" key="1">
    <citation type="submission" date="2020-04" db="EMBL/GenBank/DDBJ databases">
        <title>Knoellia sp. isolate from air conditioner.</title>
        <authorList>
            <person name="Chea S."/>
            <person name="Kim D.-U."/>
        </authorList>
    </citation>
    <scope>NUCLEOTIDE SEQUENCE [LARGE SCALE GENOMIC DNA]</scope>
    <source>
        <strain evidence="4 5">DB2414S</strain>
    </source>
</reference>
<sequence length="252" mass="27269">MADVAAVLLDLDGTLITTADAMRVGGLAAFRQTWPELDHERAAAAGERFRRDPQAWFGRYAAGDVDFVTMRRERLGEVVRWLGLEWDPARYESFEAAYEPAFTGALRVFDDVLPGVERWRAAGLPVGILTNSSRTYTRAKLEASGLASVFEVVVTTDDLGIGKPDPRVFRHACGELGSRPEHTAYVGDELAADAMGSRDAGLVSHWLLRSGEVPDGAPVPDDVRLVTSLDEVLAGAGEQTGAADLGTRRGDR</sequence>
<dbReference type="SFLD" id="SFLDS00003">
    <property type="entry name" value="Haloacid_Dehalogenase"/>
    <property type="match status" value="1"/>
</dbReference>
<evidence type="ECO:0000313" key="4">
    <source>
        <dbReference type="EMBL" id="NNM45663.1"/>
    </source>
</evidence>
<organism evidence="4 5">
    <name type="scientific">Knoellia koreensis</name>
    <dbReference type="NCBI Taxonomy" id="2730921"/>
    <lineage>
        <taxon>Bacteria</taxon>
        <taxon>Bacillati</taxon>
        <taxon>Actinomycetota</taxon>
        <taxon>Actinomycetes</taxon>
        <taxon>Micrococcales</taxon>
        <taxon>Intrasporangiaceae</taxon>
        <taxon>Knoellia</taxon>
    </lineage>
</organism>
<dbReference type="InterPro" id="IPR036412">
    <property type="entry name" value="HAD-like_sf"/>
</dbReference>
<keyword evidence="2 4" id="KW-0378">Hydrolase</keyword>
<dbReference type="PANTHER" id="PTHR46470">
    <property type="entry name" value="N-ACYLNEURAMINATE-9-PHOSPHATASE"/>
    <property type="match status" value="1"/>
</dbReference>
<proteinExistence type="predicted"/>
<protein>
    <submittedName>
        <fullName evidence="4">HAD family hydrolase</fullName>
    </submittedName>
</protein>
<dbReference type="InterPro" id="IPR006439">
    <property type="entry name" value="HAD-SF_hydro_IA"/>
</dbReference>
<evidence type="ECO:0000256" key="2">
    <source>
        <dbReference type="ARBA" id="ARBA00022801"/>
    </source>
</evidence>
<comment type="caution">
    <text evidence="4">The sequence shown here is derived from an EMBL/GenBank/DDBJ whole genome shotgun (WGS) entry which is preliminary data.</text>
</comment>
<evidence type="ECO:0000256" key="3">
    <source>
        <dbReference type="ARBA" id="ARBA00022842"/>
    </source>
</evidence>
<dbReference type="RefSeq" id="WP_171242655.1">
    <property type="nucleotide sequence ID" value="NZ_JABEPQ010000001.1"/>
</dbReference>
<keyword evidence="3" id="KW-0460">Magnesium</keyword>
<dbReference type="PANTHER" id="PTHR46470:SF4">
    <property type="entry name" value="5-AMINO-6-(5-PHOSPHO-D-RIBITYLAMINO)URACIL PHOSPHATASE YIGB"/>
    <property type="match status" value="1"/>
</dbReference>
<dbReference type="Gene3D" id="3.40.50.1000">
    <property type="entry name" value="HAD superfamily/HAD-like"/>
    <property type="match status" value="1"/>
</dbReference>
<dbReference type="AlphaFoldDB" id="A0A849HG96"/>
<keyword evidence="5" id="KW-1185">Reference proteome</keyword>
<gene>
    <name evidence="4" type="ORF">HJG52_06550</name>
</gene>
<dbReference type="SFLD" id="SFLDG01129">
    <property type="entry name" value="C1.5:_HAD__Beta-PGM__Phosphata"/>
    <property type="match status" value="1"/>
</dbReference>
<dbReference type="Pfam" id="PF00702">
    <property type="entry name" value="Hydrolase"/>
    <property type="match status" value="1"/>
</dbReference>
<dbReference type="GO" id="GO:0044281">
    <property type="term" value="P:small molecule metabolic process"/>
    <property type="evidence" value="ECO:0007669"/>
    <property type="project" value="UniProtKB-ARBA"/>
</dbReference>